<evidence type="ECO:0000313" key="2">
    <source>
        <dbReference type="EMBL" id="MFD0994005.1"/>
    </source>
</evidence>
<dbReference type="EMBL" id="JBHTJR010000051">
    <property type="protein sequence ID" value="MFD0994005.1"/>
    <property type="molecule type" value="Genomic_DNA"/>
</dbReference>
<keyword evidence="1" id="KW-0812">Transmembrane</keyword>
<evidence type="ECO:0008006" key="4">
    <source>
        <dbReference type="Google" id="ProtNLM"/>
    </source>
</evidence>
<feature type="transmembrane region" description="Helical" evidence="1">
    <location>
        <begin position="53"/>
        <end position="72"/>
    </location>
</feature>
<accession>A0ABW3JU51</accession>
<protein>
    <recommendedName>
        <fullName evidence="4">Polysaccharide chain length determinant N-terminal domain-containing protein</fullName>
    </recommendedName>
</protein>
<evidence type="ECO:0000313" key="3">
    <source>
        <dbReference type="Proteomes" id="UP001597062"/>
    </source>
</evidence>
<keyword evidence="1" id="KW-1133">Transmembrane helix</keyword>
<keyword evidence="3" id="KW-1185">Reference proteome</keyword>
<dbReference type="Proteomes" id="UP001597062">
    <property type="component" value="Unassembled WGS sequence"/>
</dbReference>
<evidence type="ECO:0000256" key="1">
    <source>
        <dbReference type="SAM" id="Phobius"/>
    </source>
</evidence>
<dbReference type="RefSeq" id="WP_386108825.1">
    <property type="nucleotide sequence ID" value="NZ_JBHTJR010000051.1"/>
</dbReference>
<gene>
    <name evidence="2" type="ORF">ACFQ1U_12385</name>
</gene>
<name>A0ABW3JU51_9FLAO</name>
<keyword evidence="1" id="KW-0472">Membrane</keyword>
<reference evidence="3" key="1">
    <citation type="journal article" date="2019" name="Int. J. Syst. Evol. Microbiol.">
        <title>The Global Catalogue of Microorganisms (GCM) 10K type strain sequencing project: providing services to taxonomists for standard genome sequencing and annotation.</title>
        <authorList>
            <consortium name="The Broad Institute Genomics Platform"/>
            <consortium name="The Broad Institute Genome Sequencing Center for Infectious Disease"/>
            <person name="Wu L."/>
            <person name="Ma J."/>
        </authorList>
    </citation>
    <scope>NUCLEOTIDE SEQUENCE [LARGE SCALE GENOMIC DNA]</scope>
    <source>
        <strain evidence="3">CCUG 60527</strain>
    </source>
</reference>
<feature type="transmembrane region" description="Helical" evidence="1">
    <location>
        <begin position="318"/>
        <end position="339"/>
    </location>
</feature>
<comment type="caution">
    <text evidence="2">The sequence shown here is derived from an EMBL/GenBank/DDBJ whole genome shotgun (WGS) entry which is preliminary data.</text>
</comment>
<organism evidence="2 3">
    <name type="scientific">Tenacibaculum geojense</name>
    <dbReference type="NCBI Taxonomy" id="915352"/>
    <lineage>
        <taxon>Bacteria</taxon>
        <taxon>Pseudomonadati</taxon>
        <taxon>Bacteroidota</taxon>
        <taxon>Flavobacteriia</taxon>
        <taxon>Flavobacteriales</taxon>
        <taxon>Flavobacteriaceae</taxon>
        <taxon>Tenacibaculum</taxon>
    </lineage>
</organism>
<proteinExistence type="predicted"/>
<sequence>MSQLNNEQEEVDLGSLFILIGKAFTKLINFITSIFRGLFDFIIQILLFLKGNIIKIGIAALFGAIIGGFVHLKSDHKFEANLLVKPNFKSSRQLYNNIAYYNDLVKQKDTLLLASTFNISVEEAKSLKKFEITPIVNNNDIIAAYDELLQNIDTTTIKSFTFNDYKNAFTYYDYDVHNIRVIATQNNVFSKLSNPIISSITENQYFKKLKKLNQESLEKSNNLLNKNLSQTDSLFEVYKKTLVLEAQKGVPSTQINMNNTNKMVKELALFETNLLLDEELKEISDDLTKKSEIINIISNFQPIGHQIKEIQRNSTFQYALISSILMIAFLLFIKLNTYLEKYKS</sequence>